<keyword evidence="7" id="KW-1185">Reference proteome</keyword>
<dbReference type="GO" id="GO:0004582">
    <property type="term" value="F:dolichyl-phosphate beta-D-mannosyltransferase activity"/>
    <property type="evidence" value="ECO:0007669"/>
    <property type="project" value="InterPro"/>
</dbReference>
<keyword evidence="3" id="KW-0808">Transferase</keyword>
<dbReference type="GO" id="GO:0006506">
    <property type="term" value="P:GPI anchor biosynthetic process"/>
    <property type="evidence" value="ECO:0007669"/>
    <property type="project" value="TreeGrafter"/>
</dbReference>
<protein>
    <submittedName>
        <fullName evidence="6">Polyprenol monophosphomannose synthase</fullName>
    </submittedName>
</protein>
<feature type="domain" description="Glycosyltransferase 2-like" evidence="5">
    <location>
        <begin position="38"/>
        <end position="203"/>
    </location>
</feature>
<dbReference type="PANTHER" id="PTHR43398:SF1">
    <property type="entry name" value="DOLICHOL-PHOSPHATE MANNOSYLTRANSFERASE SUBUNIT 1"/>
    <property type="match status" value="1"/>
</dbReference>
<dbReference type="GO" id="GO:0016020">
    <property type="term" value="C:membrane"/>
    <property type="evidence" value="ECO:0007669"/>
    <property type="project" value="GOC"/>
</dbReference>
<dbReference type="GO" id="GO:0006488">
    <property type="term" value="P:dolichol-linked oligosaccharide biosynthetic process"/>
    <property type="evidence" value="ECO:0007669"/>
    <property type="project" value="TreeGrafter"/>
</dbReference>
<reference evidence="6 7" key="1">
    <citation type="submission" date="2018-01" db="EMBL/GenBank/DDBJ databases">
        <title>Complete genome sequence of Salinigranum rubrum GX10T, an extremely halophilic archaeon isolated from a marine solar saltern.</title>
        <authorList>
            <person name="Han S."/>
        </authorList>
    </citation>
    <scope>NUCLEOTIDE SEQUENCE [LARGE SCALE GENOMIC DNA]</scope>
    <source>
        <strain evidence="6 7">GX10</strain>
    </source>
</reference>
<dbReference type="PANTHER" id="PTHR43398">
    <property type="entry name" value="DOLICHOL-PHOSPHATE MANNOSYLTRANSFERASE SUBUNIT 1"/>
    <property type="match status" value="1"/>
</dbReference>
<dbReference type="CDD" id="cd06442">
    <property type="entry name" value="DPM1_like"/>
    <property type="match status" value="1"/>
</dbReference>
<dbReference type="Proteomes" id="UP000236584">
    <property type="component" value="Chromosome"/>
</dbReference>
<keyword evidence="2" id="KW-0328">Glycosyltransferase</keyword>
<dbReference type="InterPro" id="IPR029044">
    <property type="entry name" value="Nucleotide-diphossugar_trans"/>
</dbReference>
<evidence type="ECO:0000313" key="7">
    <source>
        <dbReference type="Proteomes" id="UP000236584"/>
    </source>
</evidence>
<evidence type="ECO:0000256" key="1">
    <source>
        <dbReference type="ARBA" id="ARBA00006739"/>
    </source>
</evidence>
<dbReference type="Pfam" id="PF00535">
    <property type="entry name" value="Glycos_transf_2"/>
    <property type="match status" value="1"/>
</dbReference>
<proteinExistence type="inferred from homology"/>
<evidence type="ECO:0000313" key="6">
    <source>
        <dbReference type="EMBL" id="AUV81609.1"/>
    </source>
</evidence>
<feature type="region of interest" description="Disordered" evidence="4">
    <location>
        <begin position="1"/>
        <end position="29"/>
    </location>
</feature>
<dbReference type="Gene3D" id="3.90.550.10">
    <property type="entry name" value="Spore Coat Polysaccharide Biosynthesis Protein SpsA, Chain A"/>
    <property type="match status" value="1"/>
</dbReference>
<accession>A0A2I8VKK1</accession>
<dbReference type="OrthoDB" id="11098at2157"/>
<name>A0A2I8VKK1_9EURY</name>
<dbReference type="KEGG" id="srub:C2R22_08040"/>
<feature type="compositionally biased region" description="Polar residues" evidence="4">
    <location>
        <begin position="1"/>
        <end position="11"/>
    </location>
</feature>
<dbReference type="AlphaFoldDB" id="A0A2I8VKK1"/>
<evidence type="ECO:0000256" key="4">
    <source>
        <dbReference type="SAM" id="MobiDB-lite"/>
    </source>
</evidence>
<evidence type="ECO:0000256" key="2">
    <source>
        <dbReference type="ARBA" id="ARBA00022676"/>
    </source>
</evidence>
<organism evidence="6 7">
    <name type="scientific">Salinigranum rubrum</name>
    <dbReference type="NCBI Taxonomy" id="755307"/>
    <lineage>
        <taxon>Archaea</taxon>
        <taxon>Methanobacteriati</taxon>
        <taxon>Methanobacteriota</taxon>
        <taxon>Stenosarchaea group</taxon>
        <taxon>Halobacteria</taxon>
        <taxon>Halobacteriales</taxon>
        <taxon>Haloferacaceae</taxon>
        <taxon>Salinigranum</taxon>
    </lineage>
</organism>
<dbReference type="InterPro" id="IPR039528">
    <property type="entry name" value="DPM1-like"/>
</dbReference>
<dbReference type="InterPro" id="IPR001173">
    <property type="entry name" value="Glyco_trans_2-like"/>
</dbReference>
<evidence type="ECO:0000259" key="5">
    <source>
        <dbReference type="Pfam" id="PF00535"/>
    </source>
</evidence>
<gene>
    <name evidence="6" type="ORF">C2R22_08040</name>
</gene>
<dbReference type="SUPFAM" id="SSF53448">
    <property type="entry name" value="Nucleotide-diphospho-sugar transferases"/>
    <property type="match status" value="1"/>
</dbReference>
<dbReference type="GeneID" id="35592032"/>
<dbReference type="EMBL" id="CP026309">
    <property type="protein sequence ID" value="AUV81609.1"/>
    <property type="molecule type" value="Genomic_DNA"/>
</dbReference>
<sequence>MEPPSSSSTARSEPAPETDSVADLSRESTDEVVPRSVSIVVPTFNEAENVERVIARCRQAMDGRDYELLIVDDDSPDGTWRVAETASEDIDEVRVFRRQSERGLGTAVVHGFERATKDFCVVIDADLQHPPELIPELANHVTEYVDVVIGSRYRKGGRVVNWPLSRQLISRGAIALTKLCLAETRGLNDPLSGFFLVRRSVIDDADLDPMGYKILLEVLVECEYGHVVEVPYQFDERRFGQSKLTTDSCRAFVEHLMTLRSRA</sequence>
<dbReference type="GO" id="GO:0035269">
    <property type="term" value="P:protein O-linked glycosylation via mannose"/>
    <property type="evidence" value="ECO:0007669"/>
    <property type="project" value="TreeGrafter"/>
</dbReference>
<comment type="similarity">
    <text evidence="1">Belongs to the glycosyltransferase 2 family.</text>
</comment>
<evidence type="ECO:0000256" key="3">
    <source>
        <dbReference type="ARBA" id="ARBA00022679"/>
    </source>
</evidence>
<dbReference type="RefSeq" id="WP_103425297.1">
    <property type="nucleotide sequence ID" value="NZ_CP026309.1"/>
</dbReference>